<reference evidence="1 2" key="1">
    <citation type="journal article" date="2009" name="Proc. Natl. Acad. Sci. U.S.A.">
        <title>Eukaryote-to-eukaryote gene transfer events revealed by the genome sequence of the wine yeast Saccharomyces cerevisiae EC1118.</title>
        <authorList>
            <person name="Novo M."/>
            <person name="Bigey F."/>
            <person name="Beyne E."/>
            <person name="Galeote V."/>
            <person name="Gavory F."/>
            <person name="Mallet S."/>
            <person name="Cambot B."/>
            <person name="Legras J.L."/>
            <person name="Wincker P."/>
            <person name="Casaregola S."/>
            <person name="Dequin S."/>
        </authorList>
    </citation>
    <scope>NUCLEOTIDE SEQUENCE [LARGE SCALE GENOMIC DNA]</scope>
    <source>
        <strain evidence="2">Lalvin EC1118 / Prise de mousse</strain>
    </source>
</reference>
<proteinExistence type="predicted"/>
<name>C8ZI63_YEAS8</name>
<accession>C8ZI63</accession>
<evidence type="ECO:0000313" key="2">
    <source>
        <dbReference type="Proteomes" id="UP000000286"/>
    </source>
</evidence>
<gene>
    <name evidence="1" type="ORF">EC1118_1O4_3092g</name>
</gene>
<dbReference type="HOGENOM" id="CLU_2098733_0_0_1"/>
<sequence length="116" mass="13287">MQARRQTLPQFIKCKQTKCKIKLATINSAKALFLEMPGKLLHNCNRKLINRTNCPTQIMNPAKNALNGKLSRIKIMNVHWITPNNTKKKQNVSISFSLGYFSIWAKYALLEVLKVS</sequence>
<dbReference type="Proteomes" id="UP000000286">
    <property type="component" value="Chromosome XV"/>
</dbReference>
<dbReference type="AlphaFoldDB" id="C8ZI63"/>
<evidence type="ECO:0000313" key="1">
    <source>
        <dbReference type="EMBL" id="CAY86388.1"/>
    </source>
</evidence>
<organism evidence="1 2">
    <name type="scientific">Saccharomyces cerevisiae (strain Lalvin EC1118 / Prise de mousse)</name>
    <name type="common">Baker's yeast</name>
    <dbReference type="NCBI Taxonomy" id="643680"/>
    <lineage>
        <taxon>Eukaryota</taxon>
        <taxon>Fungi</taxon>
        <taxon>Dikarya</taxon>
        <taxon>Ascomycota</taxon>
        <taxon>Saccharomycotina</taxon>
        <taxon>Saccharomycetes</taxon>
        <taxon>Saccharomycetales</taxon>
        <taxon>Saccharomycetaceae</taxon>
        <taxon>Saccharomyces</taxon>
    </lineage>
</organism>
<dbReference type="EMBL" id="FN394216">
    <property type="protein sequence ID" value="CAY86388.1"/>
    <property type="molecule type" value="Genomic_DNA"/>
</dbReference>
<protein>
    <submittedName>
        <fullName evidence="1">EC1118_1O4_3092p</fullName>
    </submittedName>
</protein>